<proteinExistence type="predicted"/>
<dbReference type="RefSeq" id="WP_284133034.1">
    <property type="nucleotide sequence ID" value="NZ_JASKYM010000005.1"/>
</dbReference>
<comment type="caution">
    <text evidence="2">The sequence shown here is derived from an EMBL/GenBank/DDBJ whole genome shotgun (WGS) entry which is preliminary data.</text>
</comment>
<keyword evidence="3" id="KW-1185">Reference proteome</keyword>
<dbReference type="EMBL" id="JASKYM010000005">
    <property type="protein sequence ID" value="MDK2564103.1"/>
    <property type="molecule type" value="Genomic_DNA"/>
</dbReference>
<evidence type="ECO:0000313" key="3">
    <source>
        <dbReference type="Proteomes" id="UP001301012"/>
    </source>
</evidence>
<evidence type="ECO:0000313" key="2">
    <source>
        <dbReference type="EMBL" id="MDK2564103.1"/>
    </source>
</evidence>
<keyword evidence="1" id="KW-0175">Coiled coil</keyword>
<name>A0ABT7EB06_9FIRM</name>
<reference evidence="2 3" key="1">
    <citation type="submission" date="2023-05" db="EMBL/GenBank/DDBJ databases">
        <title>Rombocin, a short stable natural nisin variant, displays selective antimicrobial activity against Listeria monocytogenes and employs dual mode of action to kill target bacterial strains.</title>
        <authorList>
            <person name="Wambui J."/>
            <person name="Stephan R."/>
            <person name="Kuipers O.P."/>
        </authorList>
    </citation>
    <scope>NUCLEOTIDE SEQUENCE [LARGE SCALE GENOMIC DNA]</scope>
    <source>
        <strain evidence="2 3">RC002</strain>
    </source>
</reference>
<feature type="coiled-coil region" evidence="1">
    <location>
        <begin position="5"/>
        <end position="39"/>
    </location>
</feature>
<organism evidence="2 3">
    <name type="scientific">Romboutsia sedimentorum</name>
    <dbReference type="NCBI Taxonomy" id="1368474"/>
    <lineage>
        <taxon>Bacteria</taxon>
        <taxon>Bacillati</taxon>
        <taxon>Bacillota</taxon>
        <taxon>Clostridia</taxon>
        <taxon>Peptostreptococcales</taxon>
        <taxon>Peptostreptococcaceae</taxon>
        <taxon>Romboutsia</taxon>
    </lineage>
</organism>
<protein>
    <submittedName>
        <fullName evidence="2">Uncharacterized protein</fullName>
    </submittedName>
</protein>
<accession>A0ABT7EB06</accession>
<evidence type="ECO:0000256" key="1">
    <source>
        <dbReference type="SAM" id="Coils"/>
    </source>
</evidence>
<sequence length="86" mass="10285">MSSERRQYENEVNFYKQEIKRINESVNKSELELKHTNEKLNLYLGKCELVNDMLCEWEERLKGIVGETSDQYPFKIWVSSFSTSEN</sequence>
<gene>
    <name evidence="2" type="ORF">QOZ84_11125</name>
</gene>
<dbReference type="Proteomes" id="UP001301012">
    <property type="component" value="Unassembled WGS sequence"/>
</dbReference>